<feature type="compositionally biased region" description="Basic residues" evidence="1">
    <location>
        <begin position="511"/>
        <end position="524"/>
    </location>
</feature>
<comment type="caution">
    <text evidence="3">The sequence shown here is derived from an EMBL/GenBank/DDBJ whole genome shotgun (WGS) entry which is preliminary data.</text>
</comment>
<evidence type="ECO:0000313" key="3">
    <source>
        <dbReference type="EMBL" id="KAK4184037.1"/>
    </source>
</evidence>
<feature type="region of interest" description="Disordered" evidence="1">
    <location>
        <begin position="462"/>
        <end position="547"/>
    </location>
</feature>
<proteinExistence type="predicted"/>
<evidence type="ECO:0000259" key="2">
    <source>
        <dbReference type="Pfam" id="PF25545"/>
    </source>
</evidence>
<dbReference type="AlphaFoldDB" id="A0AAN6WPL4"/>
<accession>A0AAN6WPL4</accession>
<protein>
    <recommendedName>
        <fullName evidence="2">DUF7924 domain-containing protein</fullName>
    </recommendedName>
</protein>
<reference evidence="3" key="1">
    <citation type="journal article" date="2023" name="Mol. Phylogenet. Evol.">
        <title>Genome-scale phylogeny and comparative genomics of the fungal order Sordariales.</title>
        <authorList>
            <person name="Hensen N."/>
            <person name="Bonometti L."/>
            <person name="Westerberg I."/>
            <person name="Brannstrom I.O."/>
            <person name="Guillou S."/>
            <person name="Cros-Aarteil S."/>
            <person name="Calhoun S."/>
            <person name="Haridas S."/>
            <person name="Kuo A."/>
            <person name="Mondo S."/>
            <person name="Pangilinan J."/>
            <person name="Riley R."/>
            <person name="LaButti K."/>
            <person name="Andreopoulos B."/>
            <person name="Lipzen A."/>
            <person name="Chen C."/>
            <person name="Yan M."/>
            <person name="Daum C."/>
            <person name="Ng V."/>
            <person name="Clum A."/>
            <person name="Steindorff A."/>
            <person name="Ohm R.A."/>
            <person name="Martin F."/>
            <person name="Silar P."/>
            <person name="Natvig D.O."/>
            <person name="Lalanne C."/>
            <person name="Gautier V."/>
            <person name="Ament-Velasquez S.L."/>
            <person name="Kruys A."/>
            <person name="Hutchinson M.I."/>
            <person name="Powell A.J."/>
            <person name="Barry K."/>
            <person name="Miller A.N."/>
            <person name="Grigoriev I.V."/>
            <person name="Debuchy R."/>
            <person name="Gladieux P."/>
            <person name="Hiltunen Thoren M."/>
            <person name="Johannesson H."/>
        </authorList>
    </citation>
    <scope>NUCLEOTIDE SEQUENCE</scope>
    <source>
        <strain evidence="3">PSN309</strain>
    </source>
</reference>
<reference evidence="3" key="2">
    <citation type="submission" date="2023-05" db="EMBL/GenBank/DDBJ databases">
        <authorList>
            <consortium name="Lawrence Berkeley National Laboratory"/>
            <person name="Steindorff A."/>
            <person name="Hensen N."/>
            <person name="Bonometti L."/>
            <person name="Westerberg I."/>
            <person name="Brannstrom I.O."/>
            <person name="Guillou S."/>
            <person name="Cros-Aarteil S."/>
            <person name="Calhoun S."/>
            <person name="Haridas S."/>
            <person name="Kuo A."/>
            <person name="Mondo S."/>
            <person name="Pangilinan J."/>
            <person name="Riley R."/>
            <person name="Labutti K."/>
            <person name="Andreopoulos B."/>
            <person name="Lipzen A."/>
            <person name="Chen C."/>
            <person name="Yanf M."/>
            <person name="Daum C."/>
            <person name="Ng V."/>
            <person name="Clum A."/>
            <person name="Ohm R."/>
            <person name="Martin F."/>
            <person name="Silar P."/>
            <person name="Natvig D."/>
            <person name="Lalanne C."/>
            <person name="Gautier V."/>
            <person name="Ament-Velasquez S.L."/>
            <person name="Kruys A."/>
            <person name="Hutchinson M.I."/>
            <person name="Powell A.J."/>
            <person name="Barry K."/>
            <person name="Miller A.N."/>
            <person name="Grigoriev I.V."/>
            <person name="Debuchy R."/>
            <person name="Gladieux P."/>
            <person name="Thoren M.H."/>
            <person name="Johannesson H."/>
        </authorList>
    </citation>
    <scope>NUCLEOTIDE SEQUENCE</scope>
    <source>
        <strain evidence="3">PSN309</strain>
    </source>
</reference>
<dbReference type="Proteomes" id="UP001302126">
    <property type="component" value="Unassembled WGS sequence"/>
</dbReference>
<feature type="region of interest" description="Disordered" evidence="1">
    <location>
        <begin position="1"/>
        <end position="39"/>
    </location>
</feature>
<feature type="domain" description="DUF7924" evidence="2">
    <location>
        <begin position="250"/>
        <end position="360"/>
    </location>
</feature>
<feature type="compositionally biased region" description="Basic and acidic residues" evidence="1">
    <location>
        <begin position="11"/>
        <end position="31"/>
    </location>
</feature>
<dbReference type="Pfam" id="PF25545">
    <property type="entry name" value="DUF7924"/>
    <property type="match status" value="1"/>
</dbReference>
<dbReference type="EMBL" id="MU864509">
    <property type="protein sequence ID" value="KAK4184037.1"/>
    <property type="molecule type" value="Genomic_DNA"/>
</dbReference>
<dbReference type="InterPro" id="IPR057684">
    <property type="entry name" value="DUF7924"/>
</dbReference>
<feature type="compositionally biased region" description="Basic residues" evidence="1">
    <location>
        <begin position="1"/>
        <end position="10"/>
    </location>
</feature>
<keyword evidence="4" id="KW-1185">Reference proteome</keyword>
<feature type="compositionally biased region" description="Low complexity" evidence="1">
    <location>
        <begin position="536"/>
        <end position="547"/>
    </location>
</feature>
<sequence>MARQQNRKRPRADDLPQEHRPGKKIRSEGSSKRSSNFSPEFWDNLSKVWLTPRALRELDRRNDAQPTSKPPAPAVYTKYLARFARHGGPDLRHLRGATTISRKSGKSSAYGPEFETHLADHNIHINNRKSKPKNLKDGYTQLAPERPSLSPSRFGESDFEDFQRRDEEATFENDVMTTVIPIICGDADIPSRQNVLFTELTPVTSTYEDVVRPKPDLFDGAHIGDLDGKVRDPNGDMHPLIIPTKHASVPVAPNFFLEAKAPKGAADVLKRQACYDGAYGARAMHALQNYGEEEPAYDGNAYTYSSTYHAGTLKLYAHHATTPTDPEGRPEYHMTQVKAYALTSDRETCVQGIGAFRNARDLAQRHRNMFIRQANGKARRSDALSVDGPEAEAQQYGDTGSDEFVDCEDYVGSQVVAAENYATSHDIDEGSAVPQYLYAEDGESPDLTSLDIVEPSMSFATSVTSSFSTQGHTRSKRNRTSHSPPSNPQPHKKPGSAKSWTRHTSLEKAKRLQRQVKVQWRRRSATPLGRGTLYLATPATPATVESE</sequence>
<gene>
    <name evidence="3" type="ORF">QBC35DRAFT_525769</name>
</gene>
<organism evidence="3 4">
    <name type="scientific">Podospora australis</name>
    <dbReference type="NCBI Taxonomy" id="1536484"/>
    <lineage>
        <taxon>Eukaryota</taxon>
        <taxon>Fungi</taxon>
        <taxon>Dikarya</taxon>
        <taxon>Ascomycota</taxon>
        <taxon>Pezizomycotina</taxon>
        <taxon>Sordariomycetes</taxon>
        <taxon>Sordariomycetidae</taxon>
        <taxon>Sordariales</taxon>
        <taxon>Podosporaceae</taxon>
        <taxon>Podospora</taxon>
    </lineage>
</organism>
<name>A0AAN6WPL4_9PEZI</name>
<evidence type="ECO:0000313" key="4">
    <source>
        <dbReference type="Proteomes" id="UP001302126"/>
    </source>
</evidence>
<evidence type="ECO:0000256" key="1">
    <source>
        <dbReference type="SAM" id="MobiDB-lite"/>
    </source>
</evidence>